<dbReference type="InterPro" id="IPR001509">
    <property type="entry name" value="Epimerase_deHydtase"/>
</dbReference>
<dbReference type="Pfam" id="PF01370">
    <property type="entry name" value="Epimerase"/>
    <property type="match status" value="1"/>
</dbReference>
<feature type="domain" description="NAD-dependent epimerase/dehydratase" evidence="2">
    <location>
        <begin position="4"/>
        <end position="227"/>
    </location>
</feature>
<dbReference type="PANTHER" id="PTHR43000">
    <property type="entry name" value="DTDP-D-GLUCOSE 4,6-DEHYDRATASE-RELATED"/>
    <property type="match status" value="1"/>
</dbReference>
<dbReference type="InterPro" id="IPR036291">
    <property type="entry name" value="NAD(P)-bd_dom_sf"/>
</dbReference>
<evidence type="ECO:0000256" key="1">
    <source>
        <dbReference type="ARBA" id="ARBA00007637"/>
    </source>
</evidence>
<proteinExistence type="inferred from homology"/>
<name>A0A1F7WUE2_9BACT</name>
<dbReference type="EMBL" id="MGFH01000082">
    <property type="protein sequence ID" value="OGM06049.1"/>
    <property type="molecule type" value="Genomic_DNA"/>
</dbReference>
<dbReference type="STRING" id="1817813.A2008_12210"/>
<dbReference type="AlphaFoldDB" id="A0A1F7WUE2"/>
<evidence type="ECO:0000313" key="4">
    <source>
        <dbReference type="Proteomes" id="UP000178735"/>
    </source>
</evidence>
<dbReference type="SUPFAM" id="SSF51735">
    <property type="entry name" value="NAD(P)-binding Rossmann-fold domains"/>
    <property type="match status" value="1"/>
</dbReference>
<comment type="similarity">
    <text evidence="1">Belongs to the NAD(P)-dependent epimerase/dehydratase family.</text>
</comment>
<gene>
    <name evidence="3" type="ORF">A2008_12210</name>
</gene>
<evidence type="ECO:0000313" key="3">
    <source>
        <dbReference type="EMBL" id="OGM06049.1"/>
    </source>
</evidence>
<reference evidence="3 4" key="1">
    <citation type="journal article" date="2016" name="Nat. Commun.">
        <title>Thousands of microbial genomes shed light on interconnected biogeochemical processes in an aquifer system.</title>
        <authorList>
            <person name="Anantharaman K."/>
            <person name="Brown C.T."/>
            <person name="Hug L.A."/>
            <person name="Sharon I."/>
            <person name="Castelle C.J."/>
            <person name="Probst A.J."/>
            <person name="Thomas B.C."/>
            <person name="Singh A."/>
            <person name="Wilkins M.J."/>
            <person name="Karaoz U."/>
            <person name="Brodie E.L."/>
            <person name="Williams K.H."/>
            <person name="Hubbard S.S."/>
            <person name="Banfield J.F."/>
        </authorList>
    </citation>
    <scope>NUCLEOTIDE SEQUENCE [LARGE SCALE GENOMIC DNA]</scope>
</reference>
<dbReference type="Proteomes" id="UP000178735">
    <property type="component" value="Unassembled WGS sequence"/>
</dbReference>
<sequence>MKKVVLSGASGFIGRHVAEELSGAGYEVYMLSKGETGVPAVANAVSADIDLFDYAAVAKFFGSVRPEYLLHLAWDTTHGKYWTSDENFRWLQASVELAASFHKNGGRRLVAAGTCAEYDWNYNFMSEFTTPRNPKTPYGICKNALFQLLESYSKLKGLSFSWARLFFLFGPYEKRARLIPHFICSLLKKKRARCENPEMVRDFLYVKDAAAAFRALLDSEAQGPFNISSAVGLKLGDIVEAIAEITGGKELIDYTVGAEASDQPLCLTGDNSRLIRETGWRVRTELKEALAQSIQWWKDELAGSGELK</sequence>
<organism evidence="3 4">
    <name type="scientific">Candidatus Wallbacteria bacterium GWC2_49_35</name>
    <dbReference type="NCBI Taxonomy" id="1817813"/>
    <lineage>
        <taxon>Bacteria</taxon>
        <taxon>Candidatus Walliibacteriota</taxon>
    </lineage>
</organism>
<accession>A0A1F7WUE2</accession>
<comment type="caution">
    <text evidence="3">The sequence shown here is derived from an EMBL/GenBank/DDBJ whole genome shotgun (WGS) entry which is preliminary data.</text>
</comment>
<evidence type="ECO:0000259" key="2">
    <source>
        <dbReference type="Pfam" id="PF01370"/>
    </source>
</evidence>
<dbReference type="Gene3D" id="3.40.50.720">
    <property type="entry name" value="NAD(P)-binding Rossmann-like Domain"/>
    <property type="match status" value="1"/>
</dbReference>
<protein>
    <recommendedName>
        <fullName evidence="2">NAD-dependent epimerase/dehydratase domain-containing protein</fullName>
    </recommendedName>
</protein>